<keyword evidence="4 10" id="KW-0812">Transmembrane</keyword>
<gene>
    <name evidence="14" type="ORF">NATSA_11030</name>
</gene>
<dbReference type="Pfam" id="PF07715">
    <property type="entry name" value="Plug"/>
    <property type="match status" value="1"/>
</dbReference>
<comment type="similarity">
    <text evidence="10 11">Belongs to the TonB-dependent receptor family.</text>
</comment>
<evidence type="ECO:0000256" key="11">
    <source>
        <dbReference type="RuleBase" id="RU003357"/>
    </source>
</evidence>
<reference evidence="14" key="1">
    <citation type="submission" date="2021-02" db="EMBL/GenBank/DDBJ databases">
        <title>Natronogracilivirga saccharolytica gen. nov. sp. nov. a new anaerobic, haloalkiliphilic carbohydrate-fermenting bacterium from soda lake and proposing of Cyclonatronumiaceae fam. nov. in the phylum Balneolaeota.</title>
        <authorList>
            <person name="Zhilina T.N."/>
            <person name="Sorokin D.Y."/>
            <person name="Zavarzina D.G."/>
            <person name="Toshchakov S.V."/>
            <person name="Kublanov I.V."/>
        </authorList>
    </citation>
    <scope>NUCLEOTIDE SEQUENCE</scope>
    <source>
        <strain evidence="14">Z-1702</strain>
    </source>
</reference>
<evidence type="ECO:0000259" key="12">
    <source>
        <dbReference type="Pfam" id="PF00593"/>
    </source>
</evidence>
<protein>
    <submittedName>
        <fullName evidence="14">TonB-dependent receptor</fullName>
    </submittedName>
</protein>
<dbReference type="GO" id="GO:0009279">
    <property type="term" value="C:cell outer membrane"/>
    <property type="evidence" value="ECO:0007669"/>
    <property type="project" value="UniProtKB-SubCell"/>
</dbReference>
<comment type="subcellular location">
    <subcellularLocation>
        <location evidence="1 10">Cell outer membrane</location>
        <topology evidence="1 10">Multi-pass membrane protein</topology>
    </subcellularLocation>
</comment>
<dbReference type="AlphaFoldDB" id="A0A8J7RSW6"/>
<dbReference type="InterPro" id="IPR036942">
    <property type="entry name" value="Beta-barrel_TonB_sf"/>
</dbReference>
<feature type="domain" description="TonB-dependent receptor plug" evidence="13">
    <location>
        <begin position="27"/>
        <end position="129"/>
    </location>
</feature>
<sequence>MFTRADTLVLEEIRVLGSRIERPDHHQPVQIRNVDPRELQKHPHTSASELINAHTHAVTRDYGAGNMSLVSQRGFTPSQTRVMWEDMPLNHPMLGVFDMSMIPAGMLDGISASSGNPASMSGSGGISGTVSLRTKSSPDRFFLSHSRGSFGVAQTGAGAAYSDGKFEGEVRAFLHSGDFDFTYDDPVRNERSTRENNARSAGYMLARGAYQTGDWHFRSLVWVDDISNELPGPTTGPAPARQDDRSARWIFQSGYDGFDRTQLTALTAFYRYDLDYTPRRTGRTDASETSLFLLRPAVRHVWAPGHETWGSLQWANQTVNSDNYDTDKTHHSLSGRLNHEWAHISWLSLHPSLEWEYHTEFEYAANPALGLTLRPFGDSVSFRGMISRNRNFPGYNDLYWQPGGNPDLEPEKVYTFEAGVSGQTREPDSGQDGASMSFGITGFHHDFDNGIRWLPGQDGFAVPENIDRMRSRGLEGQAGTTVSHSGIRLDAQYLVSFTRATIEEERFEGDQSAGKQMMYVPDWVHKGWIRTEFRSSLWMRFAVQHVAKRYTTSDHSGIFDPLESFTSMDFAAGTGIPAGAAAIDLGFEVKNLGDSRHQFILGYPVPPRHYRFSIAFSFK</sequence>
<keyword evidence="2 10" id="KW-0813">Transport</keyword>
<keyword evidence="8 14" id="KW-0675">Receptor</keyword>
<evidence type="ECO:0000256" key="4">
    <source>
        <dbReference type="ARBA" id="ARBA00022692"/>
    </source>
</evidence>
<keyword evidence="7 10" id="KW-0472">Membrane</keyword>
<dbReference type="InterPro" id="IPR000531">
    <property type="entry name" value="Beta-barrel_TonB"/>
</dbReference>
<dbReference type="InterPro" id="IPR039426">
    <property type="entry name" value="TonB-dep_rcpt-like"/>
</dbReference>
<evidence type="ECO:0000313" key="15">
    <source>
        <dbReference type="Proteomes" id="UP000673975"/>
    </source>
</evidence>
<accession>A0A8J7RSW6</accession>
<organism evidence="14 15">
    <name type="scientific">Natronogracilivirga saccharolytica</name>
    <dbReference type="NCBI Taxonomy" id="2812953"/>
    <lineage>
        <taxon>Bacteria</taxon>
        <taxon>Pseudomonadati</taxon>
        <taxon>Balneolota</taxon>
        <taxon>Balneolia</taxon>
        <taxon>Balneolales</taxon>
        <taxon>Cyclonatronaceae</taxon>
        <taxon>Natronogracilivirga</taxon>
    </lineage>
</organism>
<dbReference type="InterPro" id="IPR037066">
    <property type="entry name" value="Plug_dom_sf"/>
</dbReference>
<keyword evidence="6 11" id="KW-0798">TonB box</keyword>
<dbReference type="PROSITE" id="PS52016">
    <property type="entry name" value="TONB_DEPENDENT_REC_3"/>
    <property type="match status" value="1"/>
</dbReference>
<evidence type="ECO:0000256" key="6">
    <source>
        <dbReference type="ARBA" id="ARBA00023077"/>
    </source>
</evidence>
<proteinExistence type="inferred from homology"/>
<dbReference type="SUPFAM" id="SSF56935">
    <property type="entry name" value="Porins"/>
    <property type="match status" value="1"/>
</dbReference>
<keyword evidence="5" id="KW-0732">Signal</keyword>
<evidence type="ECO:0000256" key="1">
    <source>
        <dbReference type="ARBA" id="ARBA00004571"/>
    </source>
</evidence>
<dbReference type="Pfam" id="PF00593">
    <property type="entry name" value="TonB_dep_Rec_b-barrel"/>
    <property type="match status" value="1"/>
</dbReference>
<keyword evidence="9 10" id="KW-0998">Cell outer membrane</keyword>
<evidence type="ECO:0000256" key="9">
    <source>
        <dbReference type="ARBA" id="ARBA00023237"/>
    </source>
</evidence>
<evidence type="ECO:0000256" key="7">
    <source>
        <dbReference type="ARBA" id="ARBA00023136"/>
    </source>
</evidence>
<dbReference type="PANTHER" id="PTHR30069:SF29">
    <property type="entry name" value="HEMOGLOBIN AND HEMOGLOBIN-HAPTOGLOBIN-BINDING PROTEIN 1-RELATED"/>
    <property type="match status" value="1"/>
</dbReference>
<keyword evidence="15" id="KW-1185">Reference proteome</keyword>
<dbReference type="Proteomes" id="UP000673975">
    <property type="component" value="Unassembled WGS sequence"/>
</dbReference>
<evidence type="ECO:0000256" key="8">
    <source>
        <dbReference type="ARBA" id="ARBA00023170"/>
    </source>
</evidence>
<evidence type="ECO:0000259" key="13">
    <source>
        <dbReference type="Pfam" id="PF07715"/>
    </source>
</evidence>
<dbReference type="Gene3D" id="2.40.170.20">
    <property type="entry name" value="TonB-dependent receptor, beta-barrel domain"/>
    <property type="match status" value="1"/>
</dbReference>
<keyword evidence="3 10" id="KW-1134">Transmembrane beta strand</keyword>
<dbReference type="Gene3D" id="2.170.130.10">
    <property type="entry name" value="TonB-dependent receptor, plug domain"/>
    <property type="match status" value="1"/>
</dbReference>
<evidence type="ECO:0000313" key="14">
    <source>
        <dbReference type="EMBL" id="MBP3193199.1"/>
    </source>
</evidence>
<evidence type="ECO:0000256" key="2">
    <source>
        <dbReference type="ARBA" id="ARBA00022448"/>
    </source>
</evidence>
<name>A0A8J7RSW6_9BACT</name>
<dbReference type="InterPro" id="IPR012910">
    <property type="entry name" value="Plug_dom"/>
</dbReference>
<feature type="domain" description="TonB-dependent receptor-like beta-barrel" evidence="12">
    <location>
        <begin position="200"/>
        <end position="592"/>
    </location>
</feature>
<dbReference type="GO" id="GO:0044718">
    <property type="term" value="P:siderophore transmembrane transport"/>
    <property type="evidence" value="ECO:0007669"/>
    <property type="project" value="TreeGrafter"/>
</dbReference>
<evidence type="ECO:0000256" key="3">
    <source>
        <dbReference type="ARBA" id="ARBA00022452"/>
    </source>
</evidence>
<dbReference type="PANTHER" id="PTHR30069">
    <property type="entry name" value="TONB-DEPENDENT OUTER MEMBRANE RECEPTOR"/>
    <property type="match status" value="1"/>
</dbReference>
<comment type="caution">
    <text evidence="14">The sequence shown here is derived from an EMBL/GenBank/DDBJ whole genome shotgun (WGS) entry which is preliminary data.</text>
</comment>
<evidence type="ECO:0000256" key="5">
    <source>
        <dbReference type="ARBA" id="ARBA00022729"/>
    </source>
</evidence>
<dbReference type="GO" id="GO:0015344">
    <property type="term" value="F:siderophore uptake transmembrane transporter activity"/>
    <property type="evidence" value="ECO:0007669"/>
    <property type="project" value="TreeGrafter"/>
</dbReference>
<evidence type="ECO:0000256" key="10">
    <source>
        <dbReference type="PROSITE-ProRule" id="PRU01360"/>
    </source>
</evidence>
<dbReference type="RefSeq" id="WP_210512597.1">
    <property type="nucleotide sequence ID" value="NZ_JAFIDN010000008.1"/>
</dbReference>
<dbReference type="EMBL" id="JAFIDN010000008">
    <property type="protein sequence ID" value="MBP3193199.1"/>
    <property type="molecule type" value="Genomic_DNA"/>
</dbReference>